<dbReference type="Proteomes" id="UP000466442">
    <property type="component" value="Unassembled WGS sequence"/>
</dbReference>
<dbReference type="InterPro" id="IPR001878">
    <property type="entry name" value="Znf_CCHC"/>
</dbReference>
<evidence type="ECO:0000256" key="2">
    <source>
        <dbReference type="SAM" id="MobiDB-lite"/>
    </source>
</evidence>
<feature type="region of interest" description="Disordered" evidence="2">
    <location>
        <begin position="350"/>
        <end position="485"/>
    </location>
</feature>
<evidence type="ECO:0000313" key="5">
    <source>
        <dbReference type="Proteomes" id="UP000466442"/>
    </source>
</evidence>
<dbReference type="GO" id="GO:0003676">
    <property type="term" value="F:nucleic acid binding"/>
    <property type="evidence" value="ECO:0007669"/>
    <property type="project" value="InterPro"/>
</dbReference>
<feature type="domain" description="CCHC-type" evidence="3">
    <location>
        <begin position="260"/>
        <end position="276"/>
    </location>
</feature>
<name>A0A8S9XXJ0_APOLU</name>
<dbReference type="PROSITE" id="PS50158">
    <property type="entry name" value="ZF_CCHC"/>
    <property type="match status" value="1"/>
</dbReference>
<dbReference type="GO" id="GO:0008270">
    <property type="term" value="F:zinc ion binding"/>
    <property type="evidence" value="ECO:0007669"/>
    <property type="project" value="UniProtKB-KW"/>
</dbReference>
<protein>
    <recommendedName>
        <fullName evidence="3">CCHC-type domain-containing protein</fullName>
    </recommendedName>
</protein>
<dbReference type="Pfam" id="PF14223">
    <property type="entry name" value="Retrotran_gag_2"/>
    <property type="match status" value="1"/>
</dbReference>
<reference evidence="4" key="1">
    <citation type="journal article" date="2021" name="Mol. Ecol. Resour.">
        <title>Apolygus lucorum genome provides insights into omnivorousness and mesophyll feeding.</title>
        <authorList>
            <person name="Liu Y."/>
            <person name="Liu H."/>
            <person name="Wang H."/>
            <person name="Huang T."/>
            <person name="Liu B."/>
            <person name="Yang B."/>
            <person name="Yin L."/>
            <person name="Li B."/>
            <person name="Zhang Y."/>
            <person name="Zhang S."/>
            <person name="Jiang F."/>
            <person name="Zhang X."/>
            <person name="Ren Y."/>
            <person name="Wang B."/>
            <person name="Wang S."/>
            <person name="Lu Y."/>
            <person name="Wu K."/>
            <person name="Fan W."/>
            <person name="Wang G."/>
        </authorList>
    </citation>
    <scope>NUCLEOTIDE SEQUENCE</scope>
    <source>
        <strain evidence="4">12Hb</strain>
    </source>
</reference>
<accession>A0A8S9XXJ0</accession>
<evidence type="ECO:0000256" key="1">
    <source>
        <dbReference type="PROSITE-ProRule" id="PRU00047"/>
    </source>
</evidence>
<dbReference type="PANTHER" id="PTHR47481:SF14">
    <property type="entry name" value="RETROTRANSPOSON COPIA-LIKE N-TERMINAL DOMAIN-CONTAINING PROTEIN"/>
    <property type="match status" value="1"/>
</dbReference>
<keyword evidence="1" id="KW-0479">Metal-binding</keyword>
<sequence length="530" mass="59299">MSSSQSQPVNIRQFTGIDFEIWIYRVERLLDRNGVLEVCKWDKPTDENDKAAIVKFIQDDAKAKDLISQCVHDDLIGLIRNEPTSKSILAVLESTYVKKGMTSGVQLQRKLRNMAYNGQIPMNEYLLEYEKTVKDLVATGEAVSDTSYITTLLASLPEEYDSVVSALDVLLSTKPTECSKELVRNRLLAEESRIKGRQTSENDNRNSGTAFSTFRRPANFRSNPPVERHIGNSGRNEQFQNRRGTNYNYRGGGRGKFRGKCLNCNIRGHKKRDCPSLKNVNHGSNSRSDFHGAKLLQEEDDNEISFFMDDVNNNTAVFANSSGEHFDGSIRCVLDSGANPPLLIDVESHVSSPVKEPNQSNPTHYSQDKSGQSSQDESAQSSQDKSAQSSQDRSAQSSQDRSAQSSQDKSAQSSQLRSAQSSQDKSAQSSLVRRGRKRRAQPETDVHTPSKQLRVSSELEPADVDLPDESDDEFENPTRRSQRARKIPARFEDYEMMMALSMGVALSSEGVPRSYAEAEKSECWREAVNV</sequence>
<feature type="region of interest" description="Disordered" evidence="2">
    <location>
        <begin position="193"/>
        <end position="250"/>
    </location>
</feature>
<dbReference type="SUPFAM" id="SSF57756">
    <property type="entry name" value="Retrovirus zinc finger-like domains"/>
    <property type="match status" value="1"/>
</dbReference>
<proteinExistence type="predicted"/>
<evidence type="ECO:0000259" key="3">
    <source>
        <dbReference type="PROSITE" id="PS50158"/>
    </source>
</evidence>
<organism evidence="4 5">
    <name type="scientific">Apolygus lucorum</name>
    <name type="common">Small green plant bug</name>
    <name type="synonym">Lygocoris lucorum</name>
    <dbReference type="NCBI Taxonomy" id="248454"/>
    <lineage>
        <taxon>Eukaryota</taxon>
        <taxon>Metazoa</taxon>
        <taxon>Ecdysozoa</taxon>
        <taxon>Arthropoda</taxon>
        <taxon>Hexapoda</taxon>
        <taxon>Insecta</taxon>
        <taxon>Pterygota</taxon>
        <taxon>Neoptera</taxon>
        <taxon>Paraneoptera</taxon>
        <taxon>Hemiptera</taxon>
        <taxon>Heteroptera</taxon>
        <taxon>Panheteroptera</taxon>
        <taxon>Cimicomorpha</taxon>
        <taxon>Miridae</taxon>
        <taxon>Mirini</taxon>
        <taxon>Apolygus</taxon>
    </lineage>
</organism>
<feature type="compositionally biased region" description="Polar residues" evidence="2">
    <location>
        <begin position="357"/>
        <end position="371"/>
    </location>
</feature>
<comment type="caution">
    <text evidence="4">The sequence shown here is derived from an EMBL/GenBank/DDBJ whole genome shotgun (WGS) entry which is preliminary data.</text>
</comment>
<keyword evidence="1" id="KW-0863">Zinc-finger</keyword>
<feature type="compositionally biased region" description="Acidic residues" evidence="2">
    <location>
        <begin position="460"/>
        <end position="475"/>
    </location>
</feature>
<dbReference type="SMART" id="SM00343">
    <property type="entry name" value="ZnF_C2HC"/>
    <property type="match status" value="1"/>
</dbReference>
<keyword evidence="5" id="KW-1185">Reference proteome</keyword>
<feature type="compositionally biased region" description="Basic and acidic residues" evidence="2">
    <location>
        <begin position="193"/>
        <end position="204"/>
    </location>
</feature>
<keyword evidence="1" id="KW-0862">Zinc</keyword>
<dbReference type="InterPro" id="IPR036875">
    <property type="entry name" value="Znf_CCHC_sf"/>
</dbReference>
<feature type="compositionally biased region" description="Low complexity" evidence="2">
    <location>
        <begin position="372"/>
        <end position="430"/>
    </location>
</feature>
<evidence type="ECO:0000313" key="4">
    <source>
        <dbReference type="EMBL" id="KAF6213324.1"/>
    </source>
</evidence>
<gene>
    <name evidence="4" type="ORF">GE061_011043</name>
</gene>
<dbReference type="PANTHER" id="PTHR47481">
    <property type="match status" value="1"/>
</dbReference>
<dbReference type="OrthoDB" id="6629788at2759"/>
<dbReference type="AlphaFoldDB" id="A0A8S9XXJ0"/>
<dbReference type="EMBL" id="WIXP02000003">
    <property type="protein sequence ID" value="KAF6213324.1"/>
    <property type="molecule type" value="Genomic_DNA"/>
</dbReference>